<dbReference type="InterPro" id="IPR001789">
    <property type="entry name" value="Sig_transdc_resp-reg_receiver"/>
</dbReference>
<dbReference type="InterPro" id="IPR039420">
    <property type="entry name" value="WalR-like"/>
</dbReference>
<feature type="domain" description="Response regulatory" evidence="8">
    <location>
        <begin position="2"/>
        <end position="115"/>
    </location>
</feature>
<dbReference type="PROSITE" id="PS50110">
    <property type="entry name" value="RESPONSE_REGULATORY"/>
    <property type="match status" value="1"/>
</dbReference>
<dbReference type="Gene3D" id="3.40.50.2300">
    <property type="match status" value="1"/>
</dbReference>
<dbReference type="CDD" id="cd00383">
    <property type="entry name" value="trans_reg_C"/>
    <property type="match status" value="1"/>
</dbReference>
<dbReference type="EMBL" id="CP063849">
    <property type="protein sequence ID" value="QOY88283.1"/>
    <property type="molecule type" value="Genomic_DNA"/>
</dbReference>
<feature type="domain" description="OmpR/PhoB-type" evidence="9">
    <location>
        <begin position="123"/>
        <end position="217"/>
    </location>
</feature>
<dbReference type="GO" id="GO:0000156">
    <property type="term" value="F:phosphorelay response regulator activity"/>
    <property type="evidence" value="ECO:0007669"/>
    <property type="project" value="TreeGrafter"/>
</dbReference>
<dbReference type="FunFam" id="3.40.50.2300:FF:000001">
    <property type="entry name" value="DNA-binding response regulator PhoB"/>
    <property type="match status" value="1"/>
</dbReference>
<dbReference type="PANTHER" id="PTHR48111:SF1">
    <property type="entry name" value="TWO-COMPONENT RESPONSE REGULATOR ORR33"/>
    <property type="match status" value="1"/>
</dbReference>
<proteinExistence type="predicted"/>
<dbReference type="PANTHER" id="PTHR48111">
    <property type="entry name" value="REGULATOR OF RPOS"/>
    <property type="match status" value="1"/>
</dbReference>
<evidence type="ECO:0000256" key="2">
    <source>
        <dbReference type="ARBA" id="ARBA00023012"/>
    </source>
</evidence>
<dbReference type="GO" id="GO:0005829">
    <property type="term" value="C:cytosol"/>
    <property type="evidence" value="ECO:0007669"/>
    <property type="project" value="TreeGrafter"/>
</dbReference>
<keyword evidence="2" id="KW-0902">Two-component regulatory system</keyword>
<dbReference type="PROSITE" id="PS51755">
    <property type="entry name" value="OMPR_PHOB"/>
    <property type="match status" value="1"/>
</dbReference>
<dbReference type="InterPro" id="IPR036388">
    <property type="entry name" value="WH-like_DNA-bd_sf"/>
</dbReference>
<dbReference type="KEGG" id="pfer:IRI77_37060"/>
<dbReference type="Pfam" id="PF00072">
    <property type="entry name" value="Response_reg"/>
    <property type="match status" value="1"/>
</dbReference>
<evidence type="ECO:0000313" key="10">
    <source>
        <dbReference type="EMBL" id="QOY88283.1"/>
    </source>
</evidence>
<evidence type="ECO:0000256" key="1">
    <source>
        <dbReference type="ARBA" id="ARBA00022553"/>
    </source>
</evidence>
<dbReference type="RefSeq" id="WP_194449946.1">
    <property type="nucleotide sequence ID" value="NZ_CP063849.1"/>
</dbReference>
<evidence type="ECO:0000256" key="3">
    <source>
        <dbReference type="ARBA" id="ARBA00023015"/>
    </source>
</evidence>
<evidence type="ECO:0000256" key="7">
    <source>
        <dbReference type="PROSITE-ProRule" id="PRU01091"/>
    </source>
</evidence>
<dbReference type="SMART" id="SM00862">
    <property type="entry name" value="Trans_reg_C"/>
    <property type="match status" value="1"/>
</dbReference>
<dbReference type="InterPro" id="IPR011006">
    <property type="entry name" value="CheY-like_superfamily"/>
</dbReference>
<gene>
    <name evidence="10" type="ORF">IRI77_37060</name>
</gene>
<protein>
    <submittedName>
        <fullName evidence="10">Response regulator transcription factor</fullName>
    </submittedName>
</protein>
<feature type="modified residue" description="4-aspartylphosphate" evidence="6">
    <location>
        <position position="51"/>
    </location>
</feature>
<dbReference type="SUPFAM" id="SSF52172">
    <property type="entry name" value="CheY-like"/>
    <property type="match status" value="1"/>
</dbReference>
<dbReference type="Proteomes" id="UP000593892">
    <property type="component" value="Chromosome"/>
</dbReference>
<keyword evidence="11" id="KW-1185">Reference proteome</keyword>
<organism evidence="10 11">
    <name type="scientific">Paludibaculum fermentans</name>
    <dbReference type="NCBI Taxonomy" id="1473598"/>
    <lineage>
        <taxon>Bacteria</taxon>
        <taxon>Pseudomonadati</taxon>
        <taxon>Acidobacteriota</taxon>
        <taxon>Terriglobia</taxon>
        <taxon>Bryobacterales</taxon>
        <taxon>Bryobacteraceae</taxon>
        <taxon>Paludibaculum</taxon>
    </lineage>
</organism>
<name>A0A7S7SL07_PALFE</name>
<dbReference type="Gene3D" id="1.10.10.10">
    <property type="entry name" value="Winged helix-like DNA-binding domain superfamily/Winged helix DNA-binding domain"/>
    <property type="match status" value="1"/>
</dbReference>
<dbReference type="Pfam" id="PF00486">
    <property type="entry name" value="Trans_reg_C"/>
    <property type="match status" value="1"/>
</dbReference>
<dbReference type="GO" id="GO:0032993">
    <property type="term" value="C:protein-DNA complex"/>
    <property type="evidence" value="ECO:0007669"/>
    <property type="project" value="TreeGrafter"/>
</dbReference>
<keyword evidence="5" id="KW-0804">Transcription</keyword>
<dbReference type="AlphaFoldDB" id="A0A7S7SL07"/>
<keyword evidence="1 6" id="KW-0597">Phosphoprotein</keyword>
<dbReference type="GO" id="GO:0000976">
    <property type="term" value="F:transcription cis-regulatory region binding"/>
    <property type="evidence" value="ECO:0007669"/>
    <property type="project" value="TreeGrafter"/>
</dbReference>
<evidence type="ECO:0000259" key="8">
    <source>
        <dbReference type="PROSITE" id="PS50110"/>
    </source>
</evidence>
<evidence type="ECO:0000256" key="4">
    <source>
        <dbReference type="ARBA" id="ARBA00023125"/>
    </source>
</evidence>
<accession>A0A7S7SL07</accession>
<keyword evidence="4 7" id="KW-0238">DNA-binding</keyword>
<dbReference type="InterPro" id="IPR001867">
    <property type="entry name" value="OmpR/PhoB-type_DNA-bd"/>
</dbReference>
<dbReference type="Gene3D" id="6.10.250.690">
    <property type="match status" value="1"/>
</dbReference>
<evidence type="ECO:0000313" key="11">
    <source>
        <dbReference type="Proteomes" id="UP000593892"/>
    </source>
</evidence>
<dbReference type="GO" id="GO:0006355">
    <property type="term" value="P:regulation of DNA-templated transcription"/>
    <property type="evidence" value="ECO:0007669"/>
    <property type="project" value="InterPro"/>
</dbReference>
<reference evidence="10 11" key="1">
    <citation type="submission" date="2020-10" db="EMBL/GenBank/DDBJ databases">
        <title>Complete genome sequence of Paludibaculum fermentans P105T, a facultatively anaerobic acidobacterium capable of dissimilatory Fe(III) reduction.</title>
        <authorList>
            <person name="Dedysh S.N."/>
            <person name="Beletsky A.V."/>
            <person name="Kulichevskaya I.S."/>
            <person name="Mardanov A.V."/>
            <person name="Ravin N.V."/>
        </authorList>
    </citation>
    <scope>NUCLEOTIDE SEQUENCE [LARGE SCALE GENOMIC DNA]</scope>
    <source>
        <strain evidence="10 11">P105</strain>
    </source>
</reference>
<feature type="DNA-binding region" description="OmpR/PhoB-type" evidence="7">
    <location>
        <begin position="123"/>
        <end position="217"/>
    </location>
</feature>
<evidence type="ECO:0000256" key="6">
    <source>
        <dbReference type="PROSITE-ProRule" id="PRU00169"/>
    </source>
</evidence>
<evidence type="ECO:0000259" key="9">
    <source>
        <dbReference type="PROSITE" id="PS51755"/>
    </source>
</evidence>
<sequence length="219" mass="24522">MRVLIVEDEPDLLMSLLRAVRDEGYAADGAADGIEGLFKAENNDYDALMLDVMLPGMDGWELLRRLRLTKKTPVLMLTARDAVRDRVRGLDSGADDYLVKPFDLDELLARLRALIRRAASQSQPILELGDVAIDMAARTVTKQGQEVVLTAREYSLVEYLALHQGSVVTRTMLYEHLFDENDTTLSNLLDVHVSNVRKKLGHDFITTRRGHGYSIGAQP</sequence>
<keyword evidence="3" id="KW-0805">Transcription regulation</keyword>
<evidence type="ECO:0000256" key="5">
    <source>
        <dbReference type="ARBA" id="ARBA00023163"/>
    </source>
</evidence>
<dbReference type="SMART" id="SM00448">
    <property type="entry name" value="REC"/>
    <property type="match status" value="1"/>
</dbReference>